<accession>A0A6P0GN46</accession>
<proteinExistence type="predicted"/>
<name>A0A6P0GN46_9ACTN</name>
<evidence type="ECO:0000256" key="1">
    <source>
        <dbReference type="SAM" id="Phobius"/>
    </source>
</evidence>
<protein>
    <submittedName>
        <fullName evidence="2">Uncharacterized protein</fullName>
    </submittedName>
</protein>
<sequence length="216" mass="23607">MFEEWRRRRAGRRVTRGDGRPLQRFRWWQLLSRSLFSLSLPGADGRRTVYTVDVRPMGDGNGAGLADLYLDGRHHASSRVPAVFPVDGGVIEVAASTFGLKRCHYVTPDGVEQQLVPDPGSAAGRRVRLEHDHPALSRSIGSASVVLLVVGVSVVVLELVDVIGRIPPVVDRYGGFASPVQLPLWLTITLGLGAVVASMERALRLRYHWLLDGAAS</sequence>
<keyword evidence="1" id="KW-0472">Membrane</keyword>
<comment type="caution">
    <text evidence="2">The sequence shown here is derived from an EMBL/GenBank/DDBJ whole genome shotgun (WGS) entry which is preliminary data.</text>
</comment>
<organism evidence="2 3">
    <name type="scientific">Geodermatophilus normandii</name>
    <dbReference type="NCBI Taxonomy" id="1137989"/>
    <lineage>
        <taxon>Bacteria</taxon>
        <taxon>Bacillati</taxon>
        <taxon>Actinomycetota</taxon>
        <taxon>Actinomycetes</taxon>
        <taxon>Geodermatophilales</taxon>
        <taxon>Geodermatophilaceae</taxon>
        <taxon>Geodermatophilus</taxon>
    </lineage>
</organism>
<dbReference type="Proteomes" id="UP000471126">
    <property type="component" value="Unassembled WGS sequence"/>
</dbReference>
<evidence type="ECO:0000313" key="2">
    <source>
        <dbReference type="EMBL" id="NEM08694.1"/>
    </source>
</evidence>
<feature type="transmembrane region" description="Helical" evidence="1">
    <location>
        <begin position="180"/>
        <end position="199"/>
    </location>
</feature>
<dbReference type="EMBL" id="JAAGWE010000043">
    <property type="protein sequence ID" value="NEM08694.1"/>
    <property type="molecule type" value="Genomic_DNA"/>
</dbReference>
<reference evidence="2 3" key="1">
    <citation type="submission" date="2019-12" db="EMBL/GenBank/DDBJ databases">
        <title>WGS of CPCC 203550 I12A-02606.</title>
        <authorList>
            <person name="Jiang Z."/>
        </authorList>
    </citation>
    <scope>NUCLEOTIDE SEQUENCE [LARGE SCALE GENOMIC DNA]</scope>
    <source>
        <strain evidence="2 3">I12A-02606</strain>
    </source>
</reference>
<keyword evidence="1" id="KW-1133">Transmembrane helix</keyword>
<feature type="transmembrane region" description="Helical" evidence="1">
    <location>
        <begin position="135"/>
        <end position="160"/>
    </location>
</feature>
<gene>
    <name evidence="2" type="ORF">GCU54_22280</name>
</gene>
<evidence type="ECO:0000313" key="3">
    <source>
        <dbReference type="Proteomes" id="UP000471126"/>
    </source>
</evidence>
<dbReference type="AlphaFoldDB" id="A0A6P0GN46"/>
<keyword evidence="1" id="KW-0812">Transmembrane</keyword>